<evidence type="ECO:0000259" key="6">
    <source>
        <dbReference type="PROSITE" id="PS50850"/>
    </source>
</evidence>
<feature type="transmembrane region" description="Helical" evidence="5">
    <location>
        <begin position="301"/>
        <end position="322"/>
    </location>
</feature>
<keyword evidence="2 5" id="KW-0812">Transmembrane</keyword>
<evidence type="ECO:0000256" key="5">
    <source>
        <dbReference type="SAM" id="Phobius"/>
    </source>
</evidence>
<accession>A0A4U5M237</accession>
<proteinExistence type="predicted"/>
<feature type="domain" description="Major facilitator superfamily (MFS) profile" evidence="6">
    <location>
        <begin position="49"/>
        <end position="475"/>
    </location>
</feature>
<feature type="transmembrane region" description="Helical" evidence="5">
    <location>
        <begin position="124"/>
        <end position="142"/>
    </location>
</feature>
<name>A0A4U5M237_STECR</name>
<organism evidence="7 8">
    <name type="scientific">Steinernema carpocapsae</name>
    <name type="common">Entomopathogenic nematode</name>
    <dbReference type="NCBI Taxonomy" id="34508"/>
    <lineage>
        <taxon>Eukaryota</taxon>
        <taxon>Metazoa</taxon>
        <taxon>Ecdysozoa</taxon>
        <taxon>Nematoda</taxon>
        <taxon>Chromadorea</taxon>
        <taxon>Rhabditida</taxon>
        <taxon>Tylenchina</taxon>
        <taxon>Panagrolaimomorpha</taxon>
        <taxon>Strongyloidoidea</taxon>
        <taxon>Steinernematidae</taxon>
        <taxon>Steinernema</taxon>
    </lineage>
</organism>
<dbReference type="PANTHER" id="PTHR24064">
    <property type="entry name" value="SOLUTE CARRIER FAMILY 22 MEMBER"/>
    <property type="match status" value="1"/>
</dbReference>
<evidence type="ECO:0000313" key="7">
    <source>
        <dbReference type="EMBL" id="TKR62771.1"/>
    </source>
</evidence>
<dbReference type="AlphaFoldDB" id="A0A4U5M237"/>
<feature type="transmembrane region" description="Helical" evidence="5">
    <location>
        <begin position="216"/>
        <end position="236"/>
    </location>
</feature>
<reference evidence="7 8" key="2">
    <citation type="journal article" date="2019" name="G3 (Bethesda)">
        <title>Hybrid Assembly of the Genome of the Entomopathogenic Nematode Steinernema carpocapsae Identifies the X-Chromosome.</title>
        <authorList>
            <person name="Serra L."/>
            <person name="Macchietto M."/>
            <person name="Macias-Munoz A."/>
            <person name="McGill C.J."/>
            <person name="Rodriguez I.M."/>
            <person name="Rodriguez B."/>
            <person name="Murad R."/>
            <person name="Mortazavi A."/>
        </authorList>
    </citation>
    <scope>NUCLEOTIDE SEQUENCE [LARGE SCALE GENOMIC DNA]</scope>
    <source>
        <strain evidence="7 8">ALL</strain>
    </source>
</reference>
<feature type="transmembrane region" description="Helical" evidence="5">
    <location>
        <begin position="453"/>
        <end position="470"/>
    </location>
</feature>
<dbReference type="STRING" id="34508.A0A4U5M237"/>
<dbReference type="GO" id="GO:0016020">
    <property type="term" value="C:membrane"/>
    <property type="evidence" value="ECO:0007669"/>
    <property type="project" value="UniProtKB-SubCell"/>
</dbReference>
<dbReference type="OrthoDB" id="5141738at2759"/>
<feature type="transmembrane region" description="Helical" evidence="5">
    <location>
        <begin position="180"/>
        <end position="204"/>
    </location>
</feature>
<dbReference type="InterPro" id="IPR036259">
    <property type="entry name" value="MFS_trans_sf"/>
</dbReference>
<evidence type="ECO:0000256" key="1">
    <source>
        <dbReference type="ARBA" id="ARBA00004141"/>
    </source>
</evidence>
<dbReference type="InterPro" id="IPR005828">
    <property type="entry name" value="MFS_sugar_transport-like"/>
</dbReference>
<dbReference type="GO" id="GO:0022857">
    <property type="term" value="F:transmembrane transporter activity"/>
    <property type="evidence" value="ECO:0007669"/>
    <property type="project" value="InterPro"/>
</dbReference>
<comment type="subcellular location">
    <subcellularLocation>
        <location evidence="1">Membrane</location>
        <topology evidence="1">Multi-pass membrane protein</topology>
    </subcellularLocation>
</comment>
<comment type="caution">
    <text evidence="7">The sequence shown here is derived from an EMBL/GenBank/DDBJ whole genome shotgun (WGS) entry which is preliminary data.</text>
</comment>
<sequence>MDAEVELLSKEKRQPEKTLTPDDVLDELGAKNGYIVFIFVTMSVVWCVLAPMAMISAFINESDKSHCDSNLTDCYPTVSIRSEFELYGEYASLPATSVSVAIIGDIFGGFVLSSLSDHYGRKPTVCIACLCLGIFGLFSAFAPNIYAYIGIKFVQGLFSSGLLVNWVLSYESIPHSIRAYTSIVFGTAWVIGYCALAPICYHFQHWRPIKIVTSIPPLAAGVFIWLTIPESFHFVVSQRKLPKIDQWMRKVERYGKNKLTIAPGKLLEDMEKTHPKKDNDGKSKISAFYDDIKELASNRTVLRDIGIIAYVWVCNGFVYYALSLMSTTLAGNRYVNFVLLGLVELPAYFVAPYLLDNVGRRLVVAVCQGIIGVSMLSIIFVPTNSSYMTLAIWLIAKAAVSGSFNSIFIYGSEVFPTNHRNLCIAMCSISSKFLTIFAPHIGTLSAFDPRLPMILYGFLGITSGLLTLFLPETLNKPLPSDLNDVQK</sequence>
<dbReference type="CDD" id="cd17317">
    <property type="entry name" value="MFS_SLC22"/>
    <property type="match status" value="1"/>
</dbReference>
<dbReference type="Gene3D" id="1.20.1250.20">
    <property type="entry name" value="MFS general substrate transporter like domains"/>
    <property type="match status" value="1"/>
</dbReference>
<feature type="transmembrane region" description="Helical" evidence="5">
    <location>
        <begin position="387"/>
        <end position="410"/>
    </location>
</feature>
<feature type="transmembrane region" description="Helical" evidence="5">
    <location>
        <begin position="362"/>
        <end position="381"/>
    </location>
</feature>
<evidence type="ECO:0000256" key="4">
    <source>
        <dbReference type="ARBA" id="ARBA00023136"/>
    </source>
</evidence>
<dbReference type="PROSITE" id="PS50850">
    <property type="entry name" value="MFS"/>
    <property type="match status" value="1"/>
</dbReference>
<keyword evidence="3 5" id="KW-1133">Transmembrane helix</keyword>
<feature type="transmembrane region" description="Helical" evidence="5">
    <location>
        <begin position="334"/>
        <end position="355"/>
    </location>
</feature>
<evidence type="ECO:0000313" key="8">
    <source>
        <dbReference type="Proteomes" id="UP000298663"/>
    </source>
</evidence>
<reference evidence="7 8" key="1">
    <citation type="journal article" date="2015" name="Genome Biol.">
        <title>Comparative genomics of Steinernema reveals deeply conserved gene regulatory networks.</title>
        <authorList>
            <person name="Dillman A.R."/>
            <person name="Macchietto M."/>
            <person name="Porter C.F."/>
            <person name="Rogers A."/>
            <person name="Williams B."/>
            <person name="Antoshechkin I."/>
            <person name="Lee M.M."/>
            <person name="Goodwin Z."/>
            <person name="Lu X."/>
            <person name="Lewis E.E."/>
            <person name="Goodrich-Blair H."/>
            <person name="Stock S.P."/>
            <person name="Adams B.J."/>
            <person name="Sternberg P.W."/>
            <person name="Mortazavi A."/>
        </authorList>
    </citation>
    <scope>NUCLEOTIDE SEQUENCE [LARGE SCALE GENOMIC DNA]</scope>
    <source>
        <strain evidence="7 8">ALL</strain>
    </source>
</reference>
<dbReference type="Proteomes" id="UP000298663">
    <property type="component" value="Unassembled WGS sequence"/>
</dbReference>
<feature type="transmembrane region" description="Helical" evidence="5">
    <location>
        <begin position="34"/>
        <end position="59"/>
    </location>
</feature>
<feature type="transmembrane region" description="Helical" evidence="5">
    <location>
        <begin position="422"/>
        <end position="441"/>
    </location>
</feature>
<dbReference type="EMBL" id="AZBU02000010">
    <property type="protein sequence ID" value="TKR62771.1"/>
    <property type="molecule type" value="Genomic_DNA"/>
</dbReference>
<feature type="transmembrane region" description="Helical" evidence="5">
    <location>
        <begin position="91"/>
        <end position="112"/>
    </location>
</feature>
<keyword evidence="4 5" id="KW-0472">Membrane</keyword>
<feature type="transmembrane region" description="Helical" evidence="5">
    <location>
        <begin position="148"/>
        <end position="168"/>
    </location>
</feature>
<gene>
    <name evidence="7" type="ORF">L596_026689</name>
</gene>
<dbReference type="SUPFAM" id="SSF103473">
    <property type="entry name" value="MFS general substrate transporter"/>
    <property type="match status" value="1"/>
</dbReference>
<evidence type="ECO:0000256" key="3">
    <source>
        <dbReference type="ARBA" id="ARBA00022989"/>
    </source>
</evidence>
<dbReference type="InterPro" id="IPR020846">
    <property type="entry name" value="MFS_dom"/>
</dbReference>
<evidence type="ECO:0000256" key="2">
    <source>
        <dbReference type="ARBA" id="ARBA00022692"/>
    </source>
</evidence>
<protein>
    <recommendedName>
        <fullName evidence="6">Major facilitator superfamily (MFS) profile domain-containing protein</fullName>
    </recommendedName>
</protein>
<keyword evidence="8" id="KW-1185">Reference proteome</keyword>
<dbReference type="Pfam" id="PF00083">
    <property type="entry name" value="Sugar_tr"/>
    <property type="match status" value="1"/>
</dbReference>